<accession>A0A0G0DYW5</accession>
<sequence>MFIELNLEDIEGFDWNEANIKKNEIKHNVYYKECEQVFFDKPFYIRDIKHSKIERNN</sequence>
<comment type="caution">
    <text evidence="1">The sequence shown here is derived from an EMBL/GenBank/DDBJ whole genome shotgun (WGS) entry which is preliminary data.</text>
</comment>
<dbReference type="AlphaFoldDB" id="A0A0G0DYW5"/>
<gene>
    <name evidence="1" type="ORF">UR56_C0025G0018</name>
</gene>
<dbReference type="Proteomes" id="UP000034004">
    <property type="component" value="Unassembled WGS sequence"/>
</dbReference>
<dbReference type="STRING" id="1618484.UR56_C0025G0018"/>
<evidence type="ECO:0000313" key="1">
    <source>
        <dbReference type="EMBL" id="KKP60367.1"/>
    </source>
</evidence>
<dbReference type="EMBL" id="LBPR01000025">
    <property type="protein sequence ID" value="KKP60367.1"/>
    <property type="molecule type" value="Genomic_DNA"/>
</dbReference>
<evidence type="ECO:0000313" key="2">
    <source>
        <dbReference type="Proteomes" id="UP000034004"/>
    </source>
</evidence>
<proteinExistence type="predicted"/>
<organism evidence="1 2">
    <name type="scientific">Candidatus Roizmanbacteria bacterium GW2011_GWC2_34_23</name>
    <dbReference type="NCBI Taxonomy" id="1618484"/>
    <lineage>
        <taxon>Bacteria</taxon>
        <taxon>Candidatus Roizmaniibacteriota</taxon>
    </lineage>
</organism>
<name>A0A0G0DYW5_9BACT</name>
<reference evidence="1 2" key="1">
    <citation type="journal article" date="2015" name="Nature">
        <title>rRNA introns, odd ribosomes, and small enigmatic genomes across a large radiation of phyla.</title>
        <authorList>
            <person name="Brown C.T."/>
            <person name="Hug L.A."/>
            <person name="Thomas B.C."/>
            <person name="Sharon I."/>
            <person name="Castelle C.J."/>
            <person name="Singh A."/>
            <person name="Wilkins M.J."/>
            <person name="Williams K.H."/>
            <person name="Banfield J.F."/>
        </authorList>
    </citation>
    <scope>NUCLEOTIDE SEQUENCE [LARGE SCALE GENOMIC DNA]</scope>
</reference>
<protein>
    <submittedName>
        <fullName evidence="1">Uncharacterized protein</fullName>
    </submittedName>
</protein>